<keyword evidence="4" id="KW-0720">Serine protease</keyword>
<dbReference type="Gene3D" id="3.40.50.200">
    <property type="entry name" value="Peptidase S8/S53 domain"/>
    <property type="match status" value="1"/>
</dbReference>
<dbReference type="PANTHER" id="PTHR43806:SF11">
    <property type="entry name" value="CEREVISIN-RELATED"/>
    <property type="match status" value="1"/>
</dbReference>
<accession>A0A383D9U0</accession>
<dbReference type="InterPro" id="IPR022398">
    <property type="entry name" value="Peptidase_S8_His-AS"/>
</dbReference>
<dbReference type="Pfam" id="PF00082">
    <property type="entry name" value="Peptidase_S8"/>
    <property type="match status" value="1"/>
</dbReference>
<dbReference type="PROSITE" id="PS00137">
    <property type="entry name" value="SUBTILASE_HIS"/>
    <property type="match status" value="1"/>
</dbReference>
<evidence type="ECO:0000256" key="2">
    <source>
        <dbReference type="ARBA" id="ARBA00022670"/>
    </source>
</evidence>
<organism evidence="6">
    <name type="scientific">marine metagenome</name>
    <dbReference type="NCBI Taxonomy" id="408172"/>
    <lineage>
        <taxon>unclassified sequences</taxon>
        <taxon>metagenomes</taxon>
        <taxon>ecological metagenomes</taxon>
    </lineage>
</organism>
<dbReference type="EMBL" id="UINC01215538">
    <property type="protein sequence ID" value="SVE41266.1"/>
    <property type="molecule type" value="Genomic_DNA"/>
</dbReference>
<gene>
    <name evidence="6" type="ORF">METZ01_LOCUS494120</name>
</gene>
<proteinExistence type="inferred from homology"/>
<evidence type="ECO:0000256" key="4">
    <source>
        <dbReference type="ARBA" id="ARBA00022825"/>
    </source>
</evidence>
<feature type="domain" description="Peptidase S8/S53" evidence="5">
    <location>
        <begin position="19"/>
        <end position="219"/>
    </location>
</feature>
<dbReference type="GO" id="GO:0006508">
    <property type="term" value="P:proteolysis"/>
    <property type="evidence" value="ECO:0007669"/>
    <property type="project" value="UniProtKB-KW"/>
</dbReference>
<comment type="similarity">
    <text evidence="1">Belongs to the peptidase S8 family.</text>
</comment>
<evidence type="ECO:0000256" key="1">
    <source>
        <dbReference type="ARBA" id="ARBA00011073"/>
    </source>
</evidence>
<feature type="non-terminal residue" evidence="6">
    <location>
        <position position="1"/>
    </location>
</feature>
<keyword evidence="2" id="KW-0645">Protease</keyword>
<feature type="non-terminal residue" evidence="6">
    <location>
        <position position="236"/>
    </location>
</feature>
<dbReference type="SUPFAM" id="SSF52743">
    <property type="entry name" value="Subtilisin-like"/>
    <property type="match status" value="1"/>
</dbReference>
<evidence type="ECO:0000256" key="3">
    <source>
        <dbReference type="ARBA" id="ARBA00022801"/>
    </source>
</evidence>
<protein>
    <recommendedName>
        <fullName evidence="5">Peptidase S8/S53 domain-containing protein</fullName>
    </recommendedName>
</protein>
<dbReference type="GO" id="GO:0004252">
    <property type="term" value="F:serine-type endopeptidase activity"/>
    <property type="evidence" value="ECO:0007669"/>
    <property type="project" value="InterPro"/>
</dbReference>
<sequence>WNLEAIKVPEAWRKERVFGQGVKVAVIDSGILPTPALVATLWKNPKETFNGEDDDGNGLVDDVFGYDFPSGNGFVQETNRMMSHGSACAGIIAGRPSPKTRWLTGIAPKSELMLIKGSFDLRALEYLLLNGADLVSMSFMIVGRELGHVRGLYRNAFEHLSAAGVLALGGAGNFAAGPRALGKGKQIGLPKDIPCVVAVAGTTKDRSTVSFSSRGPCYWDKVAFFSNYPKKKPLSK</sequence>
<dbReference type="InterPro" id="IPR000209">
    <property type="entry name" value="Peptidase_S8/S53_dom"/>
</dbReference>
<evidence type="ECO:0000259" key="5">
    <source>
        <dbReference type="Pfam" id="PF00082"/>
    </source>
</evidence>
<dbReference type="PROSITE" id="PS51892">
    <property type="entry name" value="SUBTILASE"/>
    <property type="match status" value="1"/>
</dbReference>
<name>A0A383D9U0_9ZZZZ</name>
<dbReference type="PANTHER" id="PTHR43806">
    <property type="entry name" value="PEPTIDASE S8"/>
    <property type="match status" value="1"/>
</dbReference>
<reference evidence="6" key="1">
    <citation type="submission" date="2018-05" db="EMBL/GenBank/DDBJ databases">
        <authorList>
            <person name="Lanie J.A."/>
            <person name="Ng W.-L."/>
            <person name="Kazmierczak K.M."/>
            <person name="Andrzejewski T.M."/>
            <person name="Davidsen T.M."/>
            <person name="Wayne K.J."/>
            <person name="Tettelin H."/>
            <person name="Glass J.I."/>
            <person name="Rusch D."/>
            <person name="Podicherti R."/>
            <person name="Tsui H.-C.T."/>
            <person name="Winkler M.E."/>
        </authorList>
    </citation>
    <scope>NUCLEOTIDE SEQUENCE</scope>
</reference>
<dbReference type="AlphaFoldDB" id="A0A383D9U0"/>
<evidence type="ECO:0000313" key="6">
    <source>
        <dbReference type="EMBL" id="SVE41266.1"/>
    </source>
</evidence>
<dbReference type="InterPro" id="IPR050131">
    <property type="entry name" value="Peptidase_S8_subtilisin-like"/>
</dbReference>
<keyword evidence="3" id="KW-0378">Hydrolase</keyword>
<dbReference type="InterPro" id="IPR036852">
    <property type="entry name" value="Peptidase_S8/S53_dom_sf"/>
</dbReference>